<proteinExistence type="inferred from homology"/>
<feature type="region of interest" description="Disordered" evidence="2">
    <location>
        <begin position="302"/>
        <end position="347"/>
    </location>
</feature>
<dbReference type="OMA" id="PITHREM"/>
<dbReference type="Gene3D" id="3.10.20.90">
    <property type="entry name" value="Phosphatidylinositol 3-kinase Catalytic Subunit, Chain A, domain 1"/>
    <property type="match status" value="1"/>
</dbReference>
<evidence type="ECO:0000256" key="2">
    <source>
        <dbReference type="SAM" id="MobiDB-lite"/>
    </source>
</evidence>
<dbReference type="InterPro" id="IPR029071">
    <property type="entry name" value="Ubiquitin-like_domsf"/>
</dbReference>
<dbReference type="CDD" id="cd16653">
    <property type="entry name" value="RING-like_Rtf2"/>
    <property type="match status" value="1"/>
</dbReference>
<keyword evidence="5" id="KW-1185">Reference proteome</keyword>
<dbReference type="Proteomes" id="UP000751190">
    <property type="component" value="Unassembled WGS sequence"/>
</dbReference>
<accession>A0A8J6C5Q2</accession>
<comment type="caution">
    <text evidence="4">The sequence shown here is derived from an EMBL/GenBank/DDBJ whole genome shotgun (WGS) entry which is preliminary data.</text>
</comment>
<dbReference type="InterPro" id="IPR000626">
    <property type="entry name" value="Ubiquitin-like_dom"/>
</dbReference>
<dbReference type="Pfam" id="PF04641">
    <property type="entry name" value="Rtf2"/>
    <property type="match status" value="1"/>
</dbReference>
<feature type="compositionally biased region" description="Low complexity" evidence="2">
    <location>
        <begin position="317"/>
        <end position="331"/>
    </location>
</feature>
<reference evidence="4" key="1">
    <citation type="submission" date="2021-05" db="EMBL/GenBank/DDBJ databases">
        <title>The genome of the haptophyte Pavlova lutheri (Diacronema luteri, Pavlovales) - a model for lipid biosynthesis in eukaryotic algae.</title>
        <authorList>
            <person name="Hulatt C.J."/>
            <person name="Posewitz M.C."/>
        </authorList>
    </citation>
    <scope>NUCLEOTIDE SEQUENCE</scope>
    <source>
        <strain evidence="4">NIVA-4/92</strain>
    </source>
</reference>
<sequence>MLRLIIARPLCTVEVDASADVAALREAVGRKCGQPIRDLRLHHHGRALATHRPLGELGVRSGDTVHALGRLRGGGGDGGVYPPTAHELKWMNDIGGGTKRNSWAVLGGSVSRTQFERASASLRRFEACATCALSGEPLRAPVVCCELGMLYNKTALLEALLARATRPLDARVSHVRSLRDVVDVTLHADPLHAAARAATAADASEDGLLGAAPFQCPVTKLPFNGRHPFYAIRCSGHVVSERALAMTRWAVCPVSEAPLRPAAPPPAAGAAVAGRRRLSPDLVPLALADDELDAARAALGASRAADGGGSGGKKRAAQQPAHGAHGAPVAGVGAGSGKRARAADDAGPSALAGEAMAACSERAMAARSERAPPGAAGAAAAPAEPATRVSSLAVGQTVQAAREEVARKAQSGVFSSLFLPQATKDEEARKIRDGKDYMTRAIQPGRLKER</sequence>
<dbReference type="EMBL" id="JAGTXO010000026">
    <property type="protein sequence ID" value="KAG8461274.1"/>
    <property type="molecule type" value="Genomic_DNA"/>
</dbReference>
<evidence type="ECO:0000256" key="1">
    <source>
        <dbReference type="ARBA" id="ARBA00009885"/>
    </source>
</evidence>
<dbReference type="AlphaFoldDB" id="A0A8J6C5Q2"/>
<gene>
    <name evidence="4" type="ORF">KFE25_010461</name>
</gene>
<dbReference type="PANTHER" id="PTHR12775">
    <property type="entry name" value="PROTEIN C20ORF43 HOMOLOG"/>
    <property type="match status" value="1"/>
</dbReference>
<evidence type="ECO:0000313" key="4">
    <source>
        <dbReference type="EMBL" id="KAG8461274.1"/>
    </source>
</evidence>
<dbReference type="GO" id="GO:0005634">
    <property type="term" value="C:nucleus"/>
    <property type="evidence" value="ECO:0007669"/>
    <property type="project" value="TreeGrafter"/>
</dbReference>
<dbReference type="PROSITE" id="PS50053">
    <property type="entry name" value="UBIQUITIN_2"/>
    <property type="match status" value="1"/>
</dbReference>
<dbReference type="PANTHER" id="PTHR12775:SF0">
    <property type="entry name" value="REPLICATION TERMINATION FACTOR 2"/>
    <property type="match status" value="1"/>
</dbReference>
<dbReference type="InterPro" id="IPR006735">
    <property type="entry name" value="Rtf2"/>
</dbReference>
<evidence type="ECO:0000259" key="3">
    <source>
        <dbReference type="PROSITE" id="PS50053"/>
    </source>
</evidence>
<dbReference type="SUPFAM" id="SSF54236">
    <property type="entry name" value="Ubiquitin-like"/>
    <property type="match status" value="1"/>
</dbReference>
<organism evidence="4 5">
    <name type="scientific">Diacronema lutheri</name>
    <name type="common">Unicellular marine alga</name>
    <name type="synonym">Monochrysis lutheri</name>
    <dbReference type="NCBI Taxonomy" id="2081491"/>
    <lineage>
        <taxon>Eukaryota</taxon>
        <taxon>Haptista</taxon>
        <taxon>Haptophyta</taxon>
        <taxon>Pavlovophyceae</taxon>
        <taxon>Pavlovales</taxon>
        <taxon>Pavlovaceae</taxon>
        <taxon>Diacronema</taxon>
    </lineage>
</organism>
<name>A0A8J6C5Q2_DIALT</name>
<feature type="compositionally biased region" description="Basic and acidic residues" evidence="2">
    <location>
        <begin position="429"/>
        <end position="438"/>
    </location>
</feature>
<dbReference type="InterPro" id="IPR027799">
    <property type="entry name" value="Rtf2_RING-finger"/>
</dbReference>
<feature type="region of interest" description="Disordered" evidence="2">
    <location>
        <begin position="429"/>
        <end position="450"/>
    </location>
</feature>
<dbReference type="OrthoDB" id="247013at2759"/>
<feature type="domain" description="Ubiquitin-like" evidence="3">
    <location>
        <begin position="1"/>
        <end position="74"/>
    </location>
</feature>
<comment type="similarity">
    <text evidence="1">Belongs to the rtf2 family.</text>
</comment>
<dbReference type="Pfam" id="PF00240">
    <property type="entry name" value="ubiquitin"/>
    <property type="match status" value="1"/>
</dbReference>
<evidence type="ECO:0000313" key="5">
    <source>
        <dbReference type="Proteomes" id="UP000751190"/>
    </source>
</evidence>
<protein>
    <recommendedName>
        <fullName evidence="3">Ubiquitin-like domain-containing protein</fullName>
    </recommendedName>
</protein>
<dbReference type="GO" id="GO:0006274">
    <property type="term" value="P:DNA replication termination"/>
    <property type="evidence" value="ECO:0007669"/>
    <property type="project" value="TreeGrafter"/>
</dbReference>